<dbReference type="OrthoDB" id="8707822at2"/>
<dbReference type="PANTHER" id="PTHR38074">
    <property type="entry name" value="ALTERED INHERITANCE OF MITOCHONDRIA PROTEIN 24, MITOCHONDRIAL"/>
    <property type="match status" value="1"/>
</dbReference>
<protein>
    <recommendedName>
        <fullName evidence="3">AIM24 family protein</fullName>
    </recommendedName>
</protein>
<sequence>MSTKREYTLSELILESAENPNENDFFELEKPSLLEVNMNNQKIMAKAGSMVAYIGNIDFKREGLLSKGLGGLLKKAISGEGTKLMHAAGTGKLYLADEGKKVKIIKLQNESIFVNGNDVLALEENIKNEIKMLKSVAGMMSGGLFQVKLSGSGYIAITTHGEPILLKVTANQPVYTDPNATVAWSEFLSPKIKTNLTFGSFIGRGSGESLQMEFSGEGWVLVQPFEEVKYLEKK</sequence>
<comment type="caution">
    <text evidence="1">The sequence shown here is derived from an EMBL/GenBank/DDBJ whole genome shotgun (WGS) entry which is preliminary data.</text>
</comment>
<dbReference type="PANTHER" id="PTHR38074:SF1">
    <property type="entry name" value="ALTERED INHERITANCE OF MITOCHONDRIA PROTEIN 24, MITOCHONDRIAL"/>
    <property type="match status" value="1"/>
</dbReference>
<evidence type="ECO:0008006" key="3">
    <source>
        <dbReference type="Google" id="ProtNLM"/>
    </source>
</evidence>
<proteinExistence type="predicted"/>
<dbReference type="InterPro" id="IPR016031">
    <property type="entry name" value="Trp_RNA-bd_attenuator-like_dom"/>
</dbReference>
<dbReference type="Proteomes" id="UP000245379">
    <property type="component" value="Unassembled WGS sequence"/>
</dbReference>
<accession>A0A317EPM1</accession>
<name>A0A317EPM1_9SPHI</name>
<evidence type="ECO:0000313" key="2">
    <source>
        <dbReference type="Proteomes" id="UP000245379"/>
    </source>
</evidence>
<dbReference type="InterPro" id="IPR002838">
    <property type="entry name" value="AIM24"/>
</dbReference>
<evidence type="ECO:0000313" key="1">
    <source>
        <dbReference type="EMBL" id="PWS27048.1"/>
    </source>
</evidence>
<organism evidence="1 2">
    <name type="scientific">Pedobacter yonginense</name>
    <dbReference type="NCBI Taxonomy" id="651869"/>
    <lineage>
        <taxon>Bacteria</taxon>
        <taxon>Pseudomonadati</taxon>
        <taxon>Bacteroidota</taxon>
        <taxon>Sphingobacteriia</taxon>
        <taxon>Sphingobacteriales</taxon>
        <taxon>Sphingobacteriaceae</taxon>
        <taxon>Pedobacter</taxon>
    </lineage>
</organism>
<gene>
    <name evidence="1" type="ORF">DHW03_13610</name>
</gene>
<dbReference type="SUPFAM" id="SSF51219">
    <property type="entry name" value="TRAP-like"/>
    <property type="match status" value="1"/>
</dbReference>
<dbReference type="Gene3D" id="3.60.160.10">
    <property type="entry name" value="Mitochondrial biogenesis AIM24"/>
    <property type="match status" value="1"/>
</dbReference>
<dbReference type="RefSeq" id="WP_109926381.1">
    <property type="nucleotide sequence ID" value="NZ_QGNZ01000003.1"/>
</dbReference>
<dbReference type="Pfam" id="PF01987">
    <property type="entry name" value="AIM24"/>
    <property type="match status" value="1"/>
</dbReference>
<dbReference type="EMBL" id="QGNZ01000003">
    <property type="protein sequence ID" value="PWS27048.1"/>
    <property type="molecule type" value="Genomic_DNA"/>
</dbReference>
<keyword evidence="2" id="KW-1185">Reference proteome</keyword>
<dbReference type="InterPro" id="IPR036983">
    <property type="entry name" value="AIM24_sf"/>
</dbReference>
<reference evidence="1 2" key="1">
    <citation type="submission" date="2018-05" db="EMBL/GenBank/DDBJ databases">
        <title>Pedobacter paludis sp. nov., isolated from wetland soil.</title>
        <authorList>
            <person name="Zhang Y."/>
            <person name="Wang G."/>
        </authorList>
    </citation>
    <scope>NUCLEOTIDE SEQUENCE [LARGE SCALE GENOMIC DNA]</scope>
    <source>
        <strain evidence="1 2">KCTC22721</strain>
    </source>
</reference>
<dbReference type="AlphaFoldDB" id="A0A317EPM1"/>